<dbReference type="AlphaFoldDB" id="A0A1S6U597"/>
<evidence type="ECO:0000256" key="4">
    <source>
        <dbReference type="ARBA" id="ARBA00022801"/>
    </source>
</evidence>
<evidence type="ECO:0000313" key="10">
    <source>
        <dbReference type="Proteomes" id="UP000190868"/>
    </source>
</evidence>
<evidence type="ECO:0000256" key="1">
    <source>
        <dbReference type="ARBA" id="ARBA00006336"/>
    </source>
</evidence>
<reference evidence="10" key="1">
    <citation type="submission" date="2016-09" db="EMBL/GenBank/DDBJ databases">
        <title>Comparative genomics of the Campylobacter concisus group.</title>
        <authorList>
            <person name="Miller W.G."/>
            <person name="Yee E."/>
            <person name="Chapman M.H."/>
            <person name="Huynh S."/>
            <person name="Bono J.L."/>
            <person name="On S.L.W."/>
            <person name="StLeger J."/>
            <person name="Foster G."/>
            <person name="Parker C.T."/>
        </authorList>
    </citation>
    <scope>NUCLEOTIDE SEQUENCE [LARGE SCALE GENOMIC DNA]</scope>
    <source>
        <strain evidence="10">RM18021</strain>
    </source>
</reference>
<organism evidence="9 10">
    <name type="scientific">Campylobacter pinnipediorum subsp. caledonicus</name>
    <dbReference type="NCBI Taxonomy" id="1874362"/>
    <lineage>
        <taxon>Bacteria</taxon>
        <taxon>Pseudomonadati</taxon>
        <taxon>Campylobacterota</taxon>
        <taxon>Epsilonproteobacteria</taxon>
        <taxon>Campylobacterales</taxon>
        <taxon>Campylobacteraceae</taxon>
        <taxon>Campylobacter</taxon>
    </lineage>
</organism>
<gene>
    <name evidence="9" type="primary">pncA</name>
    <name evidence="9" type="ORF">CPIN18021_0053</name>
</gene>
<comment type="pathway">
    <text evidence="5">Cofactor biosynthesis; nicotinate biosynthesis; nicotinate from nicotinamide: step 1/1.</text>
</comment>
<evidence type="ECO:0000256" key="7">
    <source>
        <dbReference type="ARBA" id="ARBA00043224"/>
    </source>
</evidence>
<dbReference type="GO" id="GO:0019363">
    <property type="term" value="P:pyridine nucleotide biosynthetic process"/>
    <property type="evidence" value="ECO:0007669"/>
    <property type="project" value="UniProtKB-KW"/>
</dbReference>
<dbReference type="Gene3D" id="3.40.50.850">
    <property type="entry name" value="Isochorismatase-like"/>
    <property type="match status" value="1"/>
</dbReference>
<keyword evidence="10" id="KW-1185">Reference proteome</keyword>
<proteinExistence type="inferred from homology"/>
<keyword evidence="2" id="KW-0662">Pyridine nucleotide biosynthesis</keyword>
<dbReference type="EC" id="3.5.1.19" evidence="6"/>
<protein>
    <recommendedName>
        <fullName evidence="6">nicotinamidase</fullName>
        <ecNumber evidence="6">3.5.1.19</ecNumber>
    </recommendedName>
    <alternativeName>
        <fullName evidence="7">Nicotinamide deamidase</fullName>
    </alternativeName>
</protein>
<dbReference type="RefSeq" id="WP_078422669.1">
    <property type="nucleotide sequence ID" value="NZ_CP017018.1"/>
</dbReference>
<dbReference type="Pfam" id="PF00857">
    <property type="entry name" value="Isochorismatase"/>
    <property type="match status" value="1"/>
</dbReference>
<evidence type="ECO:0000259" key="8">
    <source>
        <dbReference type="Pfam" id="PF00857"/>
    </source>
</evidence>
<dbReference type="SUPFAM" id="SSF52499">
    <property type="entry name" value="Isochorismatase-like hydrolases"/>
    <property type="match status" value="1"/>
</dbReference>
<evidence type="ECO:0000256" key="2">
    <source>
        <dbReference type="ARBA" id="ARBA00022642"/>
    </source>
</evidence>
<name>A0A1S6U597_9BACT</name>
<keyword evidence="3" id="KW-0479">Metal-binding</keyword>
<dbReference type="GO" id="GO:0008936">
    <property type="term" value="F:nicotinamidase activity"/>
    <property type="evidence" value="ECO:0007669"/>
    <property type="project" value="UniProtKB-EC"/>
</dbReference>
<dbReference type="Proteomes" id="UP000190868">
    <property type="component" value="Chromosome"/>
</dbReference>
<dbReference type="KEGG" id="cpin:CPIN18020_0051"/>
<dbReference type="EMBL" id="CP017258">
    <property type="protein sequence ID" value="AQW86916.1"/>
    <property type="molecule type" value="Genomic_DNA"/>
</dbReference>
<evidence type="ECO:0000313" key="9">
    <source>
        <dbReference type="EMBL" id="AQW86916.1"/>
    </source>
</evidence>
<evidence type="ECO:0000256" key="6">
    <source>
        <dbReference type="ARBA" id="ARBA00039017"/>
    </source>
</evidence>
<dbReference type="InterPro" id="IPR036380">
    <property type="entry name" value="Isochorismatase-like_sf"/>
</dbReference>
<accession>A0A1S6U597</accession>
<keyword evidence="4 9" id="KW-0378">Hydrolase</keyword>
<dbReference type="PANTHER" id="PTHR11080:SF2">
    <property type="entry name" value="LD05707P"/>
    <property type="match status" value="1"/>
</dbReference>
<dbReference type="InterPro" id="IPR052347">
    <property type="entry name" value="Isochorismatase_Nicotinamidase"/>
</dbReference>
<evidence type="ECO:0000256" key="5">
    <source>
        <dbReference type="ARBA" id="ARBA00037900"/>
    </source>
</evidence>
<feature type="domain" description="Isochorismatase-like" evidence="8">
    <location>
        <begin position="3"/>
        <end position="166"/>
    </location>
</feature>
<evidence type="ECO:0000256" key="3">
    <source>
        <dbReference type="ARBA" id="ARBA00022723"/>
    </source>
</evidence>
<sequence length="180" mass="20232">MNLLVVDMQNDFIGGTLACPNALEIVKKVVDFIKNFEGNVYYSLDWHESDHCSFIQNGGIWPTHCVAESFGASLDNEFYTKLPAQKSPNADNMFFKGMLKEQYSAFKATNKDSVFLSDIINNDVLIVGIALEYCVLQTAIDFKKAGFDVKVDLNLCACVDKSKVDDIIFKFKKEGIKFNI</sequence>
<comment type="similarity">
    <text evidence="1">Belongs to the isochorismatase family.</text>
</comment>
<dbReference type="InterPro" id="IPR000868">
    <property type="entry name" value="Isochorismatase-like_dom"/>
</dbReference>
<dbReference type="GO" id="GO:0046872">
    <property type="term" value="F:metal ion binding"/>
    <property type="evidence" value="ECO:0007669"/>
    <property type="project" value="UniProtKB-KW"/>
</dbReference>
<dbReference type="GeneID" id="56565691"/>
<dbReference type="PANTHER" id="PTHR11080">
    <property type="entry name" value="PYRAZINAMIDASE/NICOTINAMIDASE"/>
    <property type="match status" value="1"/>
</dbReference>